<evidence type="ECO:0000313" key="3">
    <source>
        <dbReference type="Proteomes" id="UP000027661"/>
    </source>
</evidence>
<feature type="chain" id="PRO_5001669853" evidence="1">
    <location>
        <begin position="20"/>
        <end position="404"/>
    </location>
</feature>
<dbReference type="Gene3D" id="2.40.160.10">
    <property type="entry name" value="Porin"/>
    <property type="match status" value="1"/>
</dbReference>
<accession>A0A069SM18</accession>
<comment type="caution">
    <text evidence="2">The sequence shown here is derived from an EMBL/GenBank/DDBJ whole genome shotgun (WGS) entry which is preliminary data.</text>
</comment>
<dbReference type="InterPro" id="IPR023614">
    <property type="entry name" value="Porin_dom_sf"/>
</dbReference>
<dbReference type="PATRIC" id="fig|1339352.3.peg.1070"/>
<dbReference type="EMBL" id="JNHM01000012">
    <property type="protein sequence ID" value="KDS55807.1"/>
    <property type="molecule type" value="Genomic_DNA"/>
</dbReference>
<gene>
    <name evidence="2" type="ORF">M099_1106</name>
</gene>
<evidence type="ECO:0000256" key="1">
    <source>
        <dbReference type="SAM" id="SignalP"/>
    </source>
</evidence>
<evidence type="ECO:0000313" key="2">
    <source>
        <dbReference type="EMBL" id="KDS55807.1"/>
    </source>
</evidence>
<organism evidence="2 3">
    <name type="scientific">Phocaeicola vulgatus str. 3975 RP4</name>
    <dbReference type="NCBI Taxonomy" id="1339352"/>
    <lineage>
        <taxon>Bacteria</taxon>
        <taxon>Pseudomonadati</taxon>
        <taxon>Bacteroidota</taxon>
        <taxon>Bacteroidia</taxon>
        <taxon>Bacteroidales</taxon>
        <taxon>Bacteroidaceae</taxon>
        <taxon>Phocaeicola</taxon>
    </lineage>
</organism>
<dbReference type="Proteomes" id="UP000027661">
    <property type="component" value="Unassembled WGS sequence"/>
</dbReference>
<dbReference type="GeneID" id="5303171"/>
<dbReference type="AlphaFoldDB" id="A0A069SM18"/>
<name>A0A069SM18_PHOVU</name>
<protein>
    <submittedName>
        <fullName evidence="2">Putative outer membrane protein</fullName>
    </submittedName>
</protein>
<keyword evidence="1" id="KW-0732">Signal</keyword>
<reference evidence="2 3" key="1">
    <citation type="submission" date="2014-04" db="EMBL/GenBank/DDBJ databases">
        <authorList>
            <person name="Sears C."/>
            <person name="Carroll K."/>
            <person name="Sack B.R."/>
            <person name="Qadri F."/>
            <person name="Myers L.L."/>
            <person name="Chung G.-T."/>
            <person name="Escheverria P."/>
            <person name="Fraser C.M."/>
            <person name="Sadzewicz L."/>
            <person name="Shefchek K.A."/>
            <person name="Tallon L."/>
            <person name="Das S.P."/>
            <person name="Daugherty S."/>
            <person name="Mongodin E.F."/>
        </authorList>
    </citation>
    <scope>NUCLEOTIDE SEQUENCE [LARGE SCALE GENOMIC DNA]</scope>
    <source>
        <strain evidence="2 3">3975 RP4</strain>
    </source>
</reference>
<dbReference type="RefSeq" id="WP_005848789.1">
    <property type="nucleotide sequence ID" value="NZ_JNHM01000012.1"/>
</dbReference>
<dbReference type="SUPFAM" id="SSF56935">
    <property type="entry name" value="Porins"/>
    <property type="match status" value="1"/>
</dbReference>
<sequence>MRKYLFLFTFLLLSAKSFAQDKDFNYKFYGQIRTDFYYNSRANEETVDGLFYMYPKDKVYDATGKDLNATANGSFYTLYTRLGIDVQGPKLGRAKTSAKVEMDFRGSGTTFSTVRLRHAYLNLDWGKPSLLLGQTWHPLYGDVAPQILNLNMGAPFQPFSRAPQIRFRYKAGDIQLTGAAIWQSQYLSQGPDGKSQKYIKESCIPEIYIGADYKRSNWLVGAGIEMISLKPRTQSVVEDEVYKVDERVTALSYEVHMKYTSPLWYVAAKSILGSNLTQVSMLGGYGVKSTDARTGEQEYSPNRNSSSWLNIAYGKKWKPAVFLGYMKNLGTSDEISKMYGTGTNVDQLVSTSAELTYNVPHWKLGVEYNLTSAWYGSMKSSNGKIIDTHSVSNNRLVATVLFMF</sequence>
<proteinExistence type="predicted"/>
<feature type="signal peptide" evidence="1">
    <location>
        <begin position="1"/>
        <end position="19"/>
    </location>
</feature>